<gene>
    <name evidence="3" type="ORF">B0H17DRAFT_381320</name>
</gene>
<sequence>MGGILLEHGMGNCRGRTEYGLGNNRWRMGDEHCRSACDGLNRDRSPKSPKSPNGRHQRHHGRRRPRPTPIRLLSRSVASPLRAHSPDAPVRLSPLRRPLVGANQEYDPLPTAFGNHQELGPCDANKARALRAAPAARAWKKAQLSHQFHRVSESAGKNLDGIAQDLSNQIAVVDTRLKQAEAELLRYPDLCSLPNSYLADVDKEMMCYTDQLTEWLKSFTALAVPSAPNPPPAPSDAMDVDSGSEPATPFSLVAKVKESIVELEDKMDEVYSAIHDPELLNVAYRERNAAFVDKIFADRARASSTRDGAESKGEETVEEDPESLADLKSTADELEGKLRSQAQDVAVLAVKNAHAKQKIEQLEAQRDQRRRLKEMMQTQLKQFETWSQERRTQLRIMTEQLARLNTEQPQTAPVLDEAVLQLVRARVEAIIQTDVVPALAALRVQYAKTNDRRVRSYTESMQPAVDQTNEMCRLAELVNA</sequence>
<dbReference type="EMBL" id="JARKIE010000317">
    <property type="protein sequence ID" value="KAJ7654835.1"/>
    <property type="molecule type" value="Genomic_DNA"/>
</dbReference>
<protein>
    <submittedName>
        <fullName evidence="3">Uncharacterized protein</fullName>
    </submittedName>
</protein>
<keyword evidence="1" id="KW-0175">Coiled coil</keyword>
<evidence type="ECO:0000256" key="2">
    <source>
        <dbReference type="SAM" id="MobiDB-lite"/>
    </source>
</evidence>
<feature type="coiled-coil region" evidence="1">
    <location>
        <begin position="324"/>
        <end position="382"/>
    </location>
</feature>
<evidence type="ECO:0000313" key="3">
    <source>
        <dbReference type="EMBL" id="KAJ7654835.1"/>
    </source>
</evidence>
<feature type="region of interest" description="Disordered" evidence="2">
    <location>
        <begin position="302"/>
        <end position="324"/>
    </location>
</feature>
<dbReference type="AlphaFoldDB" id="A0AAD7G154"/>
<reference evidence="3" key="1">
    <citation type="submission" date="2023-03" db="EMBL/GenBank/DDBJ databases">
        <title>Massive genome expansion in bonnet fungi (Mycena s.s.) driven by repeated elements and novel gene families across ecological guilds.</title>
        <authorList>
            <consortium name="Lawrence Berkeley National Laboratory"/>
            <person name="Harder C.B."/>
            <person name="Miyauchi S."/>
            <person name="Viragh M."/>
            <person name="Kuo A."/>
            <person name="Thoen E."/>
            <person name="Andreopoulos B."/>
            <person name="Lu D."/>
            <person name="Skrede I."/>
            <person name="Drula E."/>
            <person name="Henrissat B."/>
            <person name="Morin E."/>
            <person name="Kohler A."/>
            <person name="Barry K."/>
            <person name="LaButti K."/>
            <person name="Morin E."/>
            <person name="Salamov A."/>
            <person name="Lipzen A."/>
            <person name="Mereny Z."/>
            <person name="Hegedus B."/>
            <person name="Baldrian P."/>
            <person name="Stursova M."/>
            <person name="Weitz H."/>
            <person name="Taylor A."/>
            <person name="Grigoriev I.V."/>
            <person name="Nagy L.G."/>
            <person name="Martin F."/>
            <person name="Kauserud H."/>
        </authorList>
    </citation>
    <scope>NUCLEOTIDE SEQUENCE</scope>
    <source>
        <strain evidence="3">CBHHK067</strain>
    </source>
</reference>
<evidence type="ECO:0000256" key="1">
    <source>
        <dbReference type="SAM" id="Coils"/>
    </source>
</evidence>
<keyword evidence="4" id="KW-1185">Reference proteome</keyword>
<feature type="compositionally biased region" description="Basic residues" evidence="2">
    <location>
        <begin position="53"/>
        <end position="66"/>
    </location>
</feature>
<organism evidence="3 4">
    <name type="scientific">Mycena rosella</name>
    <name type="common">Pink bonnet</name>
    <name type="synonym">Agaricus rosellus</name>
    <dbReference type="NCBI Taxonomy" id="1033263"/>
    <lineage>
        <taxon>Eukaryota</taxon>
        <taxon>Fungi</taxon>
        <taxon>Dikarya</taxon>
        <taxon>Basidiomycota</taxon>
        <taxon>Agaricomycotina</taxon>
        <taxon>Agaricomycetes</taxon>
        <taxon>Agaricomycetidae</taxon>
        <taxon>Agaricales</taxon>
        <taxon>Marasmiineae</taxon>
        <taxon>Mycenaceae</taxon>
        <taxon>Mycena</taxon>
    </lineage>
</organism>
<name>A0AAD7G154_MYCRO</name>
<dbReference type="Proteomes" id="UP001221757">
    <property type="component" value="Unassembled WGS sequence"/>
</dbReference>
<feature type="region of interest" description="Disordered" evidence="2">
    <location>
        <begin position="39"/>
        <end position="71"/>
    </location>
</feature>
<accession>A0AAD7G154</accession>
<evidence type="ECO:0000313" key="4">
    <source>
        <dbReference type="Proteomes" id="UP001221757"/>
    </source>
</evidence>
<proteinExistence type="predicted"/>
<comment type="caution">
    <text evidence="3">The sequence shown here is derived from an EMBL/GenBank/DDBJ whole genome shotgun (WGS) entry which is preliminary data.</text>
</comment>